<dbReference type="EMBL" id="DS114291">
    <property type="protein sequence ID" value="EAX88597.1"/>
    <property type="molecule type" value="Genomic_DNA"/>
</dbReference>
<organism evidence="3 4">
    <name type="scientific">Trichomonas vaginalis (strain ATCC PRA-98 / G3)</name>
    <dbReference type="NCBI Taxonomy" id="412133"/>
    <lineage>
        <taxon>Eukaryota</taxon>
        <taxon>Metamonada</taxon>
        <taxon>Parabasalia</taxon>
        <taxon>Trichomonadida</taxon>
        <taxon>Trichomonadidae</taxon>
        <taxon>Trichomonas</taxon>
    </lineage>
</organism>
<feature type="transmembrane region" description="Helical" evidence="2">
    <location>
        <begin position="458"/>
        <end position="483"/>
    </location>
</feature>
<dbReference type="VEuPathDB" id="TrichDB:TVAGG3_0777660"/>
<protein>
    <submittedName>
        <fullName evidence="3">Uncharacterized protein</fullName>
    </submittedName>
</protein>
<keyword evidence="2" id="KW-0812">Transmembrane</keyword>
<keyword evidence="4" id="KW-1185">Reference proteome</keyword>
<reference evidence="3" key="2">
    <citation type="journal article" date="2007" name="Science">
        <title>Draft genome sequence of the sexually transmitted pathogen Trichomonas vaginalis.</title>
        <authorList>
            <person name="Carlton J.M."/>
            <person name="Hirt R.P."/>
            <person name="Silva J.C."/>
            <person name="Delcher A.L."/>
            <person name="Schatz M."/>
            <person name="Zhao Q."/>
            <person name="Wortman J.R."/>
            <person name="Bidwell S.L."/>
            <person name="Alsmark U.C.M."/>
            <person name="Besteiro S."/>
            <person name="Sicheritz-Ponten T."/>
            <person name="Noel C.J."/>
            <person name="Dacks J.B."/>
            <person name="Foster P.G."/>
            <person name="Simillion C."/>
            <person name="Van de Peer Y."/>
            <person name="Miranda-Saavedra D."/>
            <person name="Barton G.J."/>
            <person name="Westrop G.D."/>
            <person name="Mueller S."/>
            <person name="Dessi D."/>
            <person name="Fiori P.L."/>
            <person name="Ren Q."/>
            <person name="Paulsen I."/>
            <person name="Zhang H."/>
            <person name="Bastida-Corcuera F.D."/>
            <person name="Simoes-Barbosa A."/>
            <person name="Brown M.T."/>
            <person name="Hayes R.D."/>
            <person name="Mukherjee M."/>
            <person name="Okumura C.Y."/>
            <person name="Schneider R."/>
            <person name="Smith A.J."/>
            <person name="Vanacova S."/>
            <person name="Villalvazo M."/>
            <person name="Haas B.J."/>
            <person name="Pertea M."/>
            <person name="Feldblyum T.V."/>
            <person name="Utterback T.R."/>
            <person name="Shu C.L."/>
            <person name="Osoegawa K."/>
            <person name="de Jong P.J."/>
            <person name="Hrdy I."/>
            <person name="Horvathova L."/>
            <person name="Zubacova Z."/>
            <person name="Dolezal P."/>
            <person name="Malik S.B."/>
            <person name="Logsdon J.M. Jr."/>
            <person name="Henze K."/>
            <person name="Gupta A."/>
            <person name="Wang C.C."/>
            <person name="Dunne R.L."/>
            <person name="Upcroft J.A."/>
            <person name="Upcroft P."/>
            <person name="White O."/>
            <person name="Salzberg S.L."/>
            <person name="Tang P."/>
            <person name="Chiu C.-H."/>
            <person name="Lee Y.-S."/>
            <person name="Embley T.M."/>
            <person name="Coombs G.H."/>
            <person name="Mottram J.C."/>
            <person name="Tachezy J."/>
            <person name="Fraser-Liggett C.M."/>
            <person name="Johnson P.J."/>
        </authorList>
    </citation>
    <scope>NUCLEOTIDE SEQUENCE [LARGE SCALE GENOMIC DNA]</scope>
    <source>
        <strain evidence="3">G3</strain>
    </source>
</reference>
<evidence type="ECO:0000256" key="2">
    <source>
        <dbReference type="SAM" id="Phobius"/>
    </source>
</evidence>
<dbReference type="KEGG" id="tva:4746258"/>
<feature type="region of interest" description="Disordered" evidence="1">
    <location>
        <begin position="429"/>
        <end position="452"/>
    </location>
</feature>
<keyword evidence="2" id="KW-0472">Membrane</keyword>
<keyword evidence="2" id="KW-1133">Transmembrane helix</keyword>
<gene>
    <name evidence="3" type="ORF">TVAG_467080</name>
</gene>
<evidence type="ECO:0000256" key="1">
    <source>
        <dbReference type="SAM" id="MobiDB-lite"/>
    </source>
</evidence>
<dbReference type="RefSeq" id="XP_001301527.1">
    <property type="nucleotide sequence ID" value="XM_001301526.1"/>
</dbReference>
<dbReference type="InParanoid" id="A2G2M3"/>
<proteinExistence type="predicted"/>
<dbReference type="Proteomes" id="UP000001542">
    <property type="component" value="Unassembled WGS sequence"/>
</dbReference>
<name>A2G2M3_TRIV3</name>
<evidence type="ECO:0000313" key="4">
    <source>
        <dbReference type="Proteomes" id="UP000001542"/>
    </source>
</evidence>
<dbReference type="VEuPathDB" id="TrichDB:TVAG_467080"/>
<dbReference type="AlphaFoldDB" id="A2G2M3"/>
<reference evidence="3" key="1">
    <citation type="submission" date="2006-10" db="EMBL/GenBank/DDBJ databases">
        <authorList>
            <person name="Amadeo P."/>
            <person name="Zhao Q."/>
            <person name="Wortman J."/>
            <person name="Fraser-Liggett C."/>
            <person name="Carlton J."/>
        </authorList>
    </citation>
    <scope>NUCLEOTIDE SEQUENCE</scope>
    <source>
        <strain evidence="3">G3</strain>
    </source>
</reference>
<evidence type="ECO:0000313" key="3">
    <source>
        <dbReference type="EMBL" id="EAX88597.1"/>
    </source>
</evidence>
<accession>A2G2M3</accession>
<sequence length="502" mass="57807">MMLFQYVICAVSGVPEVKSINQTNFVYGITQYVSIDMDISDNKIYGIRGLLTDYPITSYDSIGDGFNGTYATIRVKYDETSRQFTGYIYLFQYETSSTKQYLTIIVEDYQNMKGRAQFEVTVEKLFTCSLMSEFKNFYDDDDSVVFKCQGAPLKEIQFCFSETNKLYDNISYRLRTVEAGPNEFTVTIYPKNHQHAFNNKRTSLYLFDDSYGKAYWMIEKIRFKTPPNIRELTISDLVISADQEYRVRVDGNVFDEDAANYILIDDGFKNQSNLITFTEKFYESYYLSPEDLSETKEGTLKFRLQDSLGRVTMKTVYTVTFPKCPYLVPVPLSKPADYIYKEGETFTVKLQVKRDEGKGNVQYRFNDQRSQLVFYEKLTKLTKSASADIVEYEVSIDVPYDEFCNKTGNDKLYIRMGLSNEIEYDVKLKGEANEKDDKDDKQDDGGEDDQKSNNENKWVIPVAIIVPLIVIGVVVGIVVYFFVIKKKSSDVSGGNEDDGDKI</sequence>